<dbReference type="Pfam" id="PF11967">
    <property type="entry name" value="RecO_N"/>
    <property type="match status" value="1"/>
</dbReference>
<evidence type="ECO:0000313" key="11">
    <source>
        <dbReference type="Proteomes" id="UP000055035"/>
    </source>
</evidence>
<gene>
    <name evidence="8 10" type="primary">recO</name>
    <name evidence="10" type="ORF">Ljor_0707</name>
</gene>
<dbReference type="PATRIC" id="fig|456.5.peg.748"/>
<keyword evidence="11" id="KW-1185">Reference proteome</keyword>
<evidence type="ECO:0000256" key="1">
    <source>
        <dbReference type="ARBA" id="ARBA00003065"/>
    </source>
</evidence>
<dbReference type="InterPro" id="IPR022572">
    <property type="entry name" value="DNA_rep/recomb_RecO_N"/>
</dbReference>
<dbReference type="Proteomes" id="UP000055035">
    <property type="component" value="Unassembled WGS sequence"/>
</dbReference>
<evidence type="ECO:0000256" key="4">
    <source>
        <dbReference type="ARBA" id="ARBA00022763"/>
    </source>
</evidence>
<evidence type="ECO:0000256" key="3">
    <source>
        <dbReference type="ARBA" id="ARBA00021310"/>
    </source>
</evidence>
<evidence type="ECO:0000256" key="5">
    <source>
        <dbReference type="ARBA" id="ARBA00023172"/>
    </source>
</evidence>
<evidence type="ECO:0000259" key="9">
    <source>
        <dbReference type="Pfam" id="PF11967"/>
    </source>
</evidence>
<keyword evidence="4 8" id="KW-0227">DNA damage</keyword>
<dbReference type="SUPFAM" id="SSF50249">
    <property type="entry name" value="Nucleic acid-binding proteins"/>
    <property type="match status" value="1"/>
</dbReference>
<dbReference type="STRING" id="456.Ljor_0707"/>
<dbReference type="InterPro" id="IPR037278">
    <property type="entry name" value="ARFGAP/RecO"/>
</dbReference>
<dbReference type="InterPro" id="IPR012340">
    <property type="entry name" value="NA-bd_OB-fold"/>
</dbReference>
<comment type="similarity">
    <text evidence="2 8">Belongs to the RecO family.</text>
</comment>
<dbReference type="InterPro" id="IPR003717">
    <property type="entry name" value="RecO"/>
</dbReference>
<keyword evidence="5 8" id="KW-0233">DNA recombination</keyword>
<organism evidence="10 11">
    <name type="scientific">Legionella jordanis</name>
    <dbReference type="NCBI Taxonomy" id="456"/>
    <lineage>
        <taxon>Bacteria</taxon>
        <taxon>Pseudomonadati</taxon>
        <taxon>Pseudomonadota</taxon>
        <taxon>Gammaproteobacteria</taxon>
        <taxon>Legionellales</taxon>
        <taxon>Legionellaceae</taxon>
        <taxon>Legionella</taxon>
    </lineage>
</organism>
<dbReference type="GO" id="GO:0043590">
    <property type="term" value="C:bacterial nucleoid"/>
    <property type="evidence" value="ECO:0007669"/>
    <property type="project" value="TreeGrafter"/>
</dbReference>
<proteinExistence type="inferred from homology"/>
<dbReference type="SUPFAM" id="SSF57863">
    <property type="entry name" value="ArfGap/RecO-like zinc finger"/>
    <property type="match status" value="1"/>
</dbReference>
<evidence type="ECO:0000313" key="10">
    <source>
        <dbReference type="EMBL" id="KTD16401.1"/>
    </source>
</evidence>
<dbReference type="HAMAP" id="MF_00201">
    <property type="entry name" value="RecO"/>
    <property type="match status" value="1"/>
</dbReference>
<dbReference type="Pfam" id="PF02565">
    <property type="entry name" value="RecO_C"/>
    <property type="match status" value="1"/>
</dbReference>
<protein>
    <recommendedName>
        <fullName evidence="3 8">DNA repair protein RecO</fullName>
    </recommendedName>
    <alternativeName>
        <fullName evidence="7 8">Recombination protein O</fullName>
    </alternativeName>
</protein>
<dbReference type="NCBIfam" id="TIGR00613">
    <property type="entry name" value="reco"/>
    <property type="match status" value="1"/>
</dbReference>
<name>A0A0W0V8D5_9GAMM</name>
<dbReference type="InterPro" id="IPR042242">
    <property type="entry name" value="RecO_C"/>
</dbReference>
<dbReference type="PANTHER" id="PTHR33991">
    <property type="entry name" value="DNA REPAIR PROTEIN RECO"/>
    <property type="match status" value="1"/>
</dbReference>
<evidence type="ECO:0000256" key="8">
    <source>
        <dbReference type="HAMAP-Rule" id="MF_00201"/>
    </source>
</evidence>
<dbReference type="Gene3D" id="2.40.50.140">
    <property type="entry name" value="Nucleic acid-binding proteins"/>
    <property type="match status" value="1"/>
</dbReference>
<accession>A0A0W0V8D5</accession>
<comment type="function">
    <text evidence="1 8">Involved in DNA repair and RecF pathway recombination.</text>
</comment>
<dbReference type="Gene3D" id="1.20.1440.120">
    <property type="entry name" value="Recombination protein O, C-terminal domain"/>
    <property type="match status" value="1"/>
</dbReference>
<dbReference type="PANTHER" id="PTHR33991:SF1">
    <property type="entry name" value="DNA REPAIR PROTEIN RECO"/>
    <property type="match status" value="1"/>
</dbReference>
<dbReference type="EMBL" id="LNYJ01000011">
    <property type="protein sequence ID" value="KTD16401.1"/>
    <property type="molecule type" value="Genomic_DNA"/>
</dbReference>
<comment type="caution">
    <text evidence="10">The sequence shown here is derived from an EMBL/GenBank/DDBJ whole genome shotgun (WGS) entry which is preliminary data.</text>
</comment>
<dbReference type="GO" id="GO:0006302">
    <property type="term" value="P:double-strand break repair"/>
    <property type="evidence" value="ECO:0007669"/>
    <property type="project" value="TreeGrafter"/>
</dbReference>
<evidence type="ECO:0000256" key="7">
    <source>
        <dbReference type="ARBA" id="ARBA00033409"/>
    </source>
</evidence>
<dbReference type="RefSeq" id="WP_058470258.1">
    <property type="nucleotide sequence ID" value="NZ_CAAAIC010000004.1"/>
</dbReference>
<evidence type="ECO:0000256" key="6">
    <source>
        <dbReference type="ARBA" id="ARBA00023204"/>
    </source>
</evidence>
<reference evidence="10 11" key="1">
    <citation type="submission" date="2015-11" db="EMBL/GenBank/DDBJ databases">
        <title>Genomic analysis of 38 Legionella species identifies large and diverse effector repertoires.</title>
        <authorList>
            <person name="Burstein D."/>
            <person name="Amaro F."/>
            <person name="Zusman T."/>
            <person name="Lifshitz Z."/>
            <person name="Cohen O."/>
            <person name="Gilbert J.A."/>
            <person name="Pupko T."/>
            <person name="Shuman H.A."/>
            <person name="Segal G."/>
        </authorList>
    </citation>
    <scope>NUCLEOTIDE SEQUENCE [LARGE SCALE GENOMIC DNA]</scope>
    <source>
        <strain evidence="10 11">BL-540</strain>
    </source>
</reference>
<sequence>MTADELEAWVLHKRPSGDTSIQVTFFTRERGIVKCLCKGGRAPKKQALLQAFSPLWLVVDARKDWHYSRQIESLSLPLDLQGYSLFAGLYVNELLYYSLNPLDAQPQLFDVYLETLQALVSAKHLEHIELLLRRFEWCLLRACGQAVSLSEEAHSGRSIEAEKYYRLVNGEGFVISETGLPGQDILAFSKGCLDNARALRSAKLIMRQAIDNLLDNKPLKSRALFSRYHQMKRRRNEPEFRD</sequence>
<evidence type="ECO:0000256" key="2">
    <source>
        <dbReference type="ARBA" id="ARBA00007452"/>
    </source>
</evidence>
<keyword evidence="6 8" id="KW-0234">DNA repair</keyword>
<feature type="domain" description="DNA replication/recombination mediator RecO N-terminal" evidence="9">
    <location>
        <begin position="5"/>
        <end position="69"/>
    </location>
</feature>
<dbReference type="OrthoDB" id="9804792at2"/>
<dbReference type="GO" id="GO:0006310">
    <property type="term" value="P:DNA recombination"/>
    <property type="evidence" value="ECO:0007669"/>
    <property type="project" value="UniProtKB-UniRule"/>
</dbReference>
<dbReference type="AlphaFoldDB" id="A0A0W0V8D5"/>